<name>A0A895YNT6_9ACTN</name>
<dbReference type="InterPro" id="IPR036390">
    <property type="entry name" value="WH_DNA-bd_sf"/>
</dbReference>
<dbReference type="RefSeq" id="WP_239677978.1">
    <property type="nucleotide sequence ID" value="NZ_CP070499.1"/>
</dbReference>
<keyword evidence="3" id="KW-1185">Reference proteome</keyword>
<dbReference type="KEGG" id="nhy:JQS43_05485"/>
<accession>A0A895YNT6</accession>
<gene>
    <name evidence="2" type="ORF">JQS43_05485</name>
</gene>
<organism evidence="2 3">
    <name type="scientific">Natronosporangium hydrolyticum</name>
    <dbReference type="NCBI Taxonomy" id="2811111"/>
    <lineage>
        <taxon>Bacteria</taxon>
        <taxon>Bacillati</taxon>
        <taxon>Actinomycetota</taxon>
        <taxon>Actinomycetes</taxon>
        <taxon>Micromonosporales</taxon>
        <taxon>Micromonosporaceae</taxon>
        <taxon>Natronosporangium</taxon>
    </lineage>
</organism>
<protein>
    <submittedName>
        <fullName evidence="2">DUF742 domain-containing protein</fullName>
    </submittedName>
</protein>
<evidence type="ECO:0000313" key="3">
    <source>
        <dbReference type="Proteomes" id="UP000662857"/>
    </source>
</evidence>
<dbReference type="EMBL" id="CP070499">
    <property type="protein sequence ID" value="QSB15790.1"/>
    <property type="molecule type" value="Genomic_DNA"/>
</dbReference>
<feature type="region of interest" description="Disordered" evidence="1">
    <location>
        <begin position="1"/>
        <end position="30"/>
    </location>
</feature>
<dbReference type="SUPFAM" id="SSF46785">
    <property type="entry name" value="Winged helix' DNA-binding domain"/>
    <property type="match status" value="1"/>
</dbReference>
<dbReference type="Proteomes" id="UP000662857">
    <property type="component" value="Chromosome"/>
</dbReference>
<dbReference type="InterPro" id="IPR007995">
    <property type="entry name" value="DUF742"/>
</dbReference>
<evidence type="ECO:0000256" key="1">
    <source>
        <dbReference type="SAM" id="MobiDB-lite"/>
    </source>
</evidence>
<dbReference type="Pfam" id="PF05331">
    <property type="entry name" value="DUF742"/>
    <property type="match status" value="1"/>
</dbReference>
<dbReference type="AlphaFoldDB" id="A0A895YNT6"/>
<evidence type="ECO:0000313" key="2">
    <source>
        <dbReference type="EMBL" id="QSB15790.1"/>
    </source>
</evidence>
<sequence length="124" mass="13263">MPFPPPEAGQDYDEAGPVVRPYTVTSGRTRPSRGRLDLVSMVVAVGSAAASVDRTPEQRAIVALAQRPISLAELAAQLNLPASLVQVLLGDLLDAELISISQPYPAGYYHRDTLEAIRDGLRAL</sequence>
<dbReference type="PANTHER" id="PTHR36221">
    <property type="entry name" value="DUF742 DOMAIN-CONTAINING PROTEIN"/>
    <property type="match status" value="1"/>
</dbReference>
<reference evidence="2" key="1">
    <citation type="submission" date="2021-02" db="EMBL/GenBank/DDBJ databases">
        <title>Natrosporangium hydrolyticum gen. nov., sp. nov, a haloalkaliphilic actinobacterium from a soda solonchak soil.</title>
        <authorList>
            <person name="Sorokin D.Y."/>
            <person name="Khijniak T.V."/>
            <person name="Zakharycheva A.P."/>
            <person name="Boueva O.V."/>
            <person name="Ariskina E.V."/>
            <person name="Hahnke R.L."/>
            <person name="Bunk B."/>
            <person name="Sproer C."/>
            <person name="Schumann P."/>
            <person name="Evtushenko L.I."/>
            <person name="Kublanov I.V."/>
        </authorList>
    </citation>
    <scope>NUCLEOTIDE SEQUENCE</scope>
    <source>
        <strain evidence="2">DSM 106523</strain>
    </source>
</reference>
<dbReference type="PANTHER" id="PTHR36221:SF1">
    <property type="entry name" value="DUF742 DOMAIN-CONTAINING PROTEIN"/>
    <property type="match status" value="1"/>
</dbReference>
<proteinExistence type="predicted"/>